<reference evidence="2 3" key="1">
    <citation type="submission" date="2019-06" db="EMBL/GenBank/DDBJ databases">
        <title>Sequencing the genomes of 1000 actinobacteria strains.</title>
        <authorList>
            <person name="Klenk H.-P."/>
        </authorList>
    </citation>
    <scope>NUCLEOTIDE SEQUENCE [LARGE SCALE GENOMIC DNA]</scope>
    <source>
        <strain evidence="2 3">DSM 44826</strain>
    </source>
</reference>
<dbReference type="RefSeq" id="WP_145911271.1">
    <property type="nucleotide sequence ID" value="NZ_BAAAMZ010000005.1"/>
</dbReference>
<feature type="region of interest" description="Disordered" evidence="1">
    <location>
        <begin position="32"/>
        <end position="55"/>
    </location>
</feature>
<keyword evidence="3" id="KW-1185">Reference proteome</keyword>
<dbReference type="EMBL" id="VIWT01000006">
    <property type="protein sequence ID" value="TWF73327.1"/>
    <property type="molecule type" value="Genomic_DNA"/>
</dbReference>
<feature type="compositionally biased region" description="Gly residues" evidence="1">
    <location>
        <begin position="32"/>
        <end position="44"/>
    </location>
</feature>
<dbReference type="Proteomes" id="UP000317940">
    <property type="component" value="Unassembled WGS sequence"/>
</dbReference>
<evidence type="ECO:0000313" key="2">
    <source>
        <dbReference type="EMBL" id="TWF73327.1"/>
    </source>
</evidence>
<gene>
    <name evidence="2" type="ORF">FHX73_16478</name>
</gene>
<organism evidence="2 3">
    <name type="scientific">Kitasatospora viridis</name>
    <dbReference type="NCBI Taxonomy" id="281105"/>
    <lineage>
        <taxon>Bacteria</taxon>
        <taxon>Bacillati</taxon>
        <taxon>Actinomycetota</taxon>
        <taxon>Actinomycetes</taxon>
        <taxon>Kitasatosporales</taxon>
        <taxon>Streptomycetaceae</taxon>
        <taxon>Kitasatospora</taxon>
    </lineage>
</organism>
<evidence type="ECO:0000313" key="3">
    <source>
        <dbReference type="Proteomes" id="UP000317940"/>
    </source>
</evidence>
<name>A0A561SER2_9ACTN</name>
<protein>
    <submittedName>
        <fullName evidence="2">Uncharacterized protein</fullName>
    </submittedName>
</protein>
<proteinExistence type="predicted"/>
<accession>A0A561SER2</accession>
<sequence length="242" mass="25274">MSESWPGLAGDGAELAALGLLRIAADGLATGGARGGGARAGRGQDGQEQDRREQDWRCRAEEYLKAWSGDGPQAAEAAAVAVALALATRQAALVMELHHGDADGARAWLGERSAAAGEGARSAGEARPVVPVVMAMVWFGIDAIAASAPGPSAVCVLDPERALRVVERCEAFLRRAEDHSALVLSAAETTAAVLARRTGRGRRQLRAWLDAQADGLLRAPGDADRSGHDTPWWVPEHPGGIR</sequence>
<feature type="region of interest" description="Disordered" evidence="1">
    <location>
        <begin position="219"/>
        <end position="242"/>
    </location>
</feature>
<evidence type="ECO:0000256" key="1">
    <source>
        <dbReference type="SAM" id="MobiDB-lite"/>
    </source>
</evidence>
<dbReference type="AlphaFoldDB" id="A0A561SER2"/>
<comment type="caution">
    <text evidence="2">The sequence shown here is derived from an EMBL/GenBank/DDBJ whole genome shotgun (WGS) entry which is preliminary data.</text>
</comment>